<feature type="non-terminal residue" evidence="2">
    <location>
        <position position="119"/>
    </location>
</feature>
<evidence type="ECO:0000313" key="2">
    <source>
        <dbReference type="EMBL" id="MCI40656.1"/>
    </source>
</evidence>
<accession>A0A392RYK2</accession>
<reference evidence="2 3" key="1">
    <citation type="journal article" date="2018" name="Front. Plant Sci.">
        <title>Red Clover (Trifolium pratense) and Zigzag Clover (T. medium) - A Picture of Genomic Similarities and Differences.</title>
        <authorList>
            <person name="Dluhosova J."/>
            <person name="Istvanek J."/>
            <person name="Nedelnik J."/>
            <person name="Repkova J."/>
        </authorList>
    </citation>
    <scope>NUCLEOTIDE SEQUENCE [LARGE SCALE GENOMIC DNA]</scope>
    <source>
        <strain evidence="3">cv. 10/8</strain>
        <tissue evidence="2">Leaf</tissue>
    </source>
</reference>
<proteinExistence type="predicted"/>
<feature type="compositionally biased region" description="Basic and acidic residues" evidence="1">
    <location>
        <begin position="78"/>
        <end position="90"/>
    </location>
</feature>
<comment type="caution">
    <text evidence="2">The sequence shown here is derived from an EMBL/GenBank/DDBJ whole genome shotgun (WGS) entry which is preliminary data.</text>
</comment>
<feature type="compositionally biased region" description="Basic and acidic residues" evidence="1">
    <location>
        <begin position="11"/>
        <end position="22"/>
    </location>
</feature>
<dbReference type="Proteomes" id="UP000265520">
    <property type="component" value="Unassembled WGS sequence"/>
</dbReference>
<sequence>ADNVTVSRLNPVERNRGGKCDDSANNSRVIGVESEVGRKSVIGTGIGDGKGDLDSEVEESKTTKKNKINSWRRRGKNRAKEEEEKKRAIEEGSAAAKGNEVAEKTSMKMELKEVKNVNS</sequence>
<name>A0A392RYK2_9FABA</name>
<dbReference type="EMBL" id="LXQA010282352">
    <property type="protein sequence ID" value="MCI40656.1"/>
    <property type="molecule type" value="Genomic_DNA"/>
</dbReference>
<feature type="compositionally biased region" description="Basic and acidic residues" evidence="1">
    <location>
        <begin position="49"/>
        <end position="62"/>
    </location>
</feature>
<protein>
    <submittedName>
        <fullName evidence="2">Uncharacterized protein</fullName>
    </submittedName>
</protein>
<keyword evidence="3" id="KW-1185">Reference proteome</keyword>
<evidence type="ECO:0000313" key="3">
    <source>
        <dbReference type="Proteomes" id="UP000265520"/>
    </source>
</evidence>
<organism evidence="2 3">
    <name type="scientific">Trifolium medium</name>
    <dbReference type="NCBI Taxonomy" id="97028"/>
    <lineage>
        <taxon>Eukaryota</taxon>
        <taxon>Viridiplantae</taxon>
        <taxon>Streptophyta</taxon>
        <taxon>Embryophyta</taxon>
        <taxon>Tracheophyta</taxon>
        <taxon>Spermatophyta</taxon>
        <taxon>Magnoliopsida</taxon>
        <taxon>eudicotyledons</taxon>
        <taxon>Gunneridae</taxon>
        <taxon>Pentapetalae</taxon>
        <taxon>rosids</taxon>
        <taxon>fabids</taxon>
        <taxon>Fabales</taxon>
        <taxon>Fabaceae</taxon>
        <taxon>Papilionoideae</taxon>
        <taxon>50 kb inversion clade</taxon>
        <taxon>NPAAA clade</taxon>
        <taxon>Hologalegina</taxon>
        <taxon>IRL clade</taxon>
        <taxon>Trifolieae</taxon>
        <taxon>Trifolium</taxon>
    </lineage>
</organism>
<feature type="compositionally biased region" description="Basic residues" evidence="1">
    <location>
        <begin position="63"/>
        <end position="77"/>
    </location>
</feature>
<evidence type="ECO:0000256" key="1">
    <source>
        <dbReference type="SAM" id="MobiDB-lite"/>
    </source>
</evidence>
<feature type="region of interest" description="Disordered" evidence="1">
    <location>
        <begin position="1"/>
        <end position="25"/>
    </location>
</feature>
<feature type="region of interest" description="Disordered" evidence="1">
    <location>
        <begin position="41"/>
        <end position="107"/>
    </location>
</feature>
<dbReference type="AlphaFoldDB" id="A0A392RYK2"/>
<feature type="non-terminal residue" evidence="2">
    <location>
        <position position="1"/>
    </location>
</feature>